<dbReference type="AlphaFoldDB" id="A0A1G6I4F6"/>
<sequence length="185" mass="20249">MRLLAKIILTILVSTLIGGGISAQNGDIPDTILMLNGKKLLVNISGLTSTEIKYFPLGKTKPEIVKRKQVQTIMYKSGRREVINRPVFMMIAEGDWRAITITDKPEDVDGLFPRGKVEARSPKSVRDAKAAEKNAEIRVKKKAANFGGIVILLTKKEFKGGYGEVPVCIIEGVAYGIEPAAEQPK</sequence>
<reference evidence="1 2" key="1">
    <citation type="submission" date="2016-09" db="EMBL/GenBank/DDBJ databases">
        <authorList>
            <person name="Capua I."/>
            <person name="De Benedictis P."/>
            <person name="Joannis T."/>
            <person name="Lombin L.H."/>
            <person name="Cattoli G."/>
        </authorList>
    </citation>
    <scope>NUCLEOTIDE SEQUENCE [LARGE SCALE GENOMIC DNA]</scope>
    <source>
        <strain evidence="1 2">A7P-90m</strain>
    </source>
</reference>
<dbReference type="Proteomes" id="UP000199452">
    <property type="component" value="Unassembled WGS sequence"/>
</dbReference>
<proteinExistence type="predicted"/>
<dbReference type="OrthoDB" id="958951at2"/>
<name>A0A1G6I4F6_9BACT</name>
<evidence type="ECO:0000313" key="2">
    <source>
        <dbReference type="Proteomes" id="UP000199452"/>
    </source>
</evidence>
<dbReference type="RefSeq" id="WP_092436735.1">
    <property type="nucleotide sequence ID" value="NZ_FMYP01000014.1"/>
</dbReference>
<keyword evidence="2" id="KW-1185">Reference proteome</keyword>
<protein>
    <submittedName>
        <fullName evidence="1">Uncharacterized protein</fullName>
    </submittedName>
</protein>
<organism evidence="1 2">
    <name type="scientific">Williamwhitmania taraxaci</name>
    <dbReference type="NCBI Taxonomy" id="1640674"/>
    <lineage>
        <taxon>Bacteria</taxon>
        <taxon>Pseudomonadati</taxon>
        <taxon>Bacteroidota</taxon>
        <taxon>Bacteroidia</taxon>
        <taxon>Bacteroidales</taxon>
        <taxon>Williamwhitmaniaceae</taxon>
        <taxon>Williamwhitmania</taxon>
    </lineage>
</organism>
<gene>
    <name evidence="1" type="ORF">SAMN05216323_101442</name>
</gene>
<evidence type="ECO:0000313" key="1">
    <source>
        <dbReference type="EMBL" id="SDC00935.1"/>
    </source>
</evidence>
<dbReference type="EMBL" id="FMYP01000014">
    <property type="protein sequence ID" value="SDC00935.1"/>
    <property type="molecule type" value="Genomic_DNA"/>
</dbReference>
<accession>A0A1G6I4F6</accession>